<evidence type="ECO:0000256" key="1">
    <source>
        <dbReference type="ARBA" id="ARBA00022729"/>
    </source>
</evidence>
<dbReference type="Gene3D" id="2.40.160.20">
    <property type="match status" value="1"/>
</dbReference>
<dbReference type="EMBL" id="JMIB01000002">
    <property type="protein sequence ID" value="KDM93457.1"/>
    <property type="molecule type" value="Genomic_DNA"/>
</dbReference>
<name>A0A066S0I0_9GAMM</name>
<keyword evidence="1 2" id="KW-0732">Signal</keyword>
<feature type="domain" description="Outer membrane protein beta-barrel" evidence="3">
    <location>
        <begin position="8"/>
        <end position="203"/>
    </location>
</feature>
<reference evidence="4 5" key="1">
    <citation type="submission" date="2014-04" db="EMBL/GenBank/DDBJ databases">
        <title>Draft genome sequence of Photobacterium halotolerans S2753: a solonamide, ngercheumicin and holomycin producer.</title>
        <authorList>
            <person name="Machado H.R."/>
            <person name="Gram L."/>
        </authorList>
    </citation>
    <scope>NUCLEOTIDE SEQUENCE [LARGE SCALE GENOMIC DNA]</scope>
    <source>
        <strain evidence="4 5">S2753</strain>
    </source>
</reference>
<dbReference type="AlphaFoldDB" id="A0A066S0I0"/>
<organism evidence="4 5">
    <name type="scientific">Photobacterium galatheae</name>
    <dbReference type="NCBI Taxonomy" id="1654360"/>
    <lineage>
        <taxon>Bacteria</taxon>
        <taxon>Pseudomonadati</taxon>
        <taxon>Pseudomonadota</taxon>
        <taxon>Gammaproteobacteria</taxon>
        <taxon>Vibrionales</taxon>
        <taxon>Vibrionaceae</taxon>
        <taxon>Photobacterium</taxon>
    </lineage>
</organism>
<evidence type="ECO:0000256" key="2">
    <source>
        <dbReference type="SAM" id="SignalP"/>
    </source>
</evidence>
<evidence type="ECO:0000313" key="4">
    <source>
        <dbReference type="EMBL" id="KDM93457.1"/>
    </source>
</evidence>
<dbReference type="InterPro" id="IPR027385">
    <property type="entry name" value="Beta-barrel_OMP"/>
</dbReference>
<gene>
    <name evidence="4" type="ORF">EA58_00910</name>
</gene>
<keyword evidence="5" id="KW-1185">Reference proteome</keyword>
<dbReference type="RefSeq" id="WP_051641816.1">
    <property type="nucleotide sequence ID" value="NZ_JAGSGC010000001.1"/>
</dbReference>
<protein>
    <recommendedName>
        <fullName evidence="3">Outer membrane protein beta-barrel domain-containing protein</fullName>
    </recommendedName>
</protein>
<accession>A0A066S0I0</accession>
<dbReference type="SUPFAM" id="SSF56925">
    <property type="entry name" value="OMPA-like"/>
    <property type="match status" value="1"/>
</dbReference>
<proteinExistence type="predicted"/>
<comment type="caution">
    <text evidence="4">The sequence shown here is derived from an EMBL/GenBank/DDBJ whole genome shotgun (WGS) entry which is preliminary data.</text>
</comment>
<feature type="signal peptide" evidence="2">
    <location>
        <begin position="1"/>
        <end position="21"/>
    </location>
</feature>
<feature type="chain" id="PRO_5001626104" description="Outer membrane protein beta-barrel domain-containing protein" evidence="2">
    <location>
        <begin position="22"/>
        <end position="203"/>
    </location>
</feature>
<dbReference type="STRING" id="1654360.EA58_00910"/>
<evidence type="ECO:0000313" key="5">
    <source>
        <dbReference type="Proteomes" id="UP000027192"/>
    </source>
</evidence>
<dbReference type="OrthoDB" id="7620169at2"/>
<sequence>MKHILPFAVFAVCVSSFSVQAETYIGASLGQTKINSVDVNGNILGMSGSQSYDADERMMSGSLFAGYNFNPYLGVEVTVGGIDALEEPTLTVDRMTYFAVQPKLSLPLTEQFAVFAKAGLAHFSADFTASNSLYGYSGYTTVSTSDTTLMFGLGAEYAFNEQLKVRASWDYLKPELDILNVAGASLSVEPEFQQLSLGLSYHF</sequence>
<dbReference type="InterPro" id="IPR011250">
    <property type="entry name" value="OMP/PagP_B-barrel"/>
</dbReference>
<dbReference type="Pfam" id="PF13505">
    <property type="entry name" value="OMP_b-brl"/>
    <property type="match status" value="1"/>
</dbReference>
<dbReference type="Proteomes" id="UP000027192">
    <property type="component" value="Unassembled WGS sequence"/>
</dbReference>
<evidence type="ECO:0000259" key="3">
    <source>
        <dbReference type="Pfam" id="PF13505"/>
    </source>
</evidence>